<dbReference type="PANTHER" id="PTHR32086">
    <property type="entry name" value="FANCONI ANEMIA GROUP D2 PROTEIN"/>
    <property type="match status" value="1"/>
</dbReference>
<dbReference type="InterPro" id="IPR016024">
    <property type="entry name" value="ARM-type_fold"/>
</dbReference>
<sequence length="1496" mass="159836">MLVENHDKVSPSAGGKRPAAAAAAAGSGKRRRSGGVAATYDELLGQAGCGLVSAREGHEFEVEDPRKLRRLLEQRLTLNRDLQAAFMEGLQEQLEDEGVLHAALRPMTVTGSAPTTGDSFVRVLLNVSPLQEDVSVMMLERLGQFIGAEELALAQLVLGQFRWLDHVGNPRALTTKLLEVLPVCPEALQPLVVAFLPEVATEEQHGEIIRSLAGLWCAPDLIPPSIEALANLCLTPEEQEDAVRSVLESFNTANAADLPAVARFLLQYAAPGPRLKEVVATLRDTLHFADPSDPRQKVPDRKGKAQVKEGAESAEYQLLEAVKQAMQLSPAAADAVAREIQGVTEPGKHTVLDLWLLLVLMTLGADRRKAAEGALRKKFADGHAQPGWLRKAIAGHERVMAAFFPQLLSLAQQLLRAPAEPVQLAGSELYVCLFKHFTEPFNRQEVLRVLHGHLGAQVPAEASAALGVLVSLAKQHGEALLGYAAFLTTVLDYVEGYTDPQVQQVFVVLGELVARGCAQADAGGGGRTRMEDELMIFVRKQLSSAQGRHRRVGIIGTVALVQRLGAADSSALESDTAIGERYREAMGALKDTFDACQRSPEAFAFLCDELARAVARKAIGSLLVSDLHGMMNEYLEETFFCFLEEGSGELAPGDAAAQVGGRRMASQLWSNLDGSATPVALRVLPHVAKELEPGSKGAPLLALFGTLRLTCQLEFAKAGNLEAVSALLGCPLALYDQVLLRPQQFAALPVEQRRCVLLGLWYALNWCRELVNCFAGQLQPNGLGDEPVQIKLFARLRCCCQLEAVLDQLLQFAPPLFALPPLGNTLEAGGGGLAAAAPKKAAAKGGKAQGKKSGKQSVKFENADAGDASPSGGRAGGATSRQTTSSHSGGATTQGGGVHIAATQAVSVVAGGGLGQLVGERAKQRCLLLPALATLGVGAATQQQAPCYAMLPSAAYVLADLHGKLKIVLTGSGKRPGFPGRVSKQQLPPELADLTAGELLAALAPVLPCIRSHLDAACNLLDQELADEATEKLDQDNFWSLLSTSATQPADSDVIGASLESLESPAAEEALSPSAAAPRVRALVLDIVRQLLAWPDLLQPANRPLLAALLGAFHDQGVQDVGAHAMQANLAVMVRSMFKHFVAQLPSLEGEEPTTDSLSHQHAALLILDRLTGLQGKLNEEEPVGKHMKMQQKFSQRISMAAEAVLTQRPVDAEGNDIGSAAWKGRAPVLGDLLRLYLCHSLGSGDSVGGVSAAVLDLASNILPKVPDSMRAEDSAKSVGNFASLSGHTVTVWYRVCWEQLLVAWDTVVTTAVRADKSPALMDSEATIDPIIDGMQSAAAAYLALVQVVKTQTLRATIHVQAVKSGGKFVDSFFRVLSFWGKVYRRRQQAFVDLVTDLQKGTRILQYVCSEGKCKREIVLTSRVPAMKKTSERFVFSIKAFFADAANSEGVKLTIGSLKHRNLVGHEVPTQYPGADEDGEEAEEDEEEEEEGEDEC</sequence>
<protein>
    <submittedName>
        <fullName evidence="7">Fanconi anemia group D2-like protein</fullName>
    </submittedName>
</protein>
<dbReference type="InterPro" id="IPR029448">
    <property type="entry name" value="FANCD2"/>
</dbReference>
<reference evidence="7 8" key="1">
    <citation type="journal article" date="2018" name="Plant J.">
        <title>Genome sequences of Chlorella sorokiniana UTEX 1602 and Micractinium conductrix SAG 241.80: implications to maltose excretion by a green alga.</title>
        <authorList>
            <person name="Arriola M.B."/>
            <person name="Velmurugan N."/>
            <person name="Zhang Y."/>
            <person name="Plunkett M.H."/>
            <person name="Hondzo H."/>
            <person name="Barney B.M."/>
        </authorList>
    </citation>
    <scope>NUCLEOTIDE SEQUENCE [LARGE SCALE GENOMIC DNA]</scope>
    <source>
        <strain evidence="7 8">SAG 241.80</strain>
    </source>
</reference>
<dbReference type="GO" id="GO:1990918">
    <property type="term" value="P:double-strand break repair involved in meiotic recombination"/>
    <property type="evidence" value="ECO:0007669"/>
    <property type="project" value="TreeGrafter"/>
</dbReference>
<feature type="region of interest" description="Disordered" evidence="6">
    <location>
        <begin position="1"/>
        <end position="32"/>
    </location>
</feature>
<dbReference type="OrthoDB" id="509626at2759"/>
<dbReference type="GO" id="GO:0007129">
    <property type="term" value="P:homologous chromosome pairing at meiosis"/>
    <property type="evidence" value="ECO:0007669"/>
    <property type="project" value="TreeGrafter"/>
</dbReference>
<dbReference type="GO" id="GO:0005634">
    <property type="term" value="C:nucleus"/>
    <property type="evidence" value="ECO:0007669"/>
    <property type="project" value="UniProtKB-SubCell"/>
</dbReference>
<keyword evidence="4" id="KW-0539">Nucleus</keyword>
<evidence type="ECO:0000313" key="8">
    <source>
        <dbReference type="Proteomes" id="UP000239649"/>
    </source>
</evidence>
<evidence type="ECO:0000256" key="5">
    <source>
        <dbReference type="ARBA" id="ARBA00093456"/>
    </source>
</evidence>
<feature type="compositionally biased region" description="Low complexity" evidence="6">
    <location>
        <begin position="10"/>
        <end position="27"/>
    </location>
</feature>
<accession>A0A2P6VNF6</accession>
<dbReference type="EMBL" id="LHPF02000002">
    <property type="protein sequence ID" value="PSC75642.1"/>
    <property type="molecule type" value="Genomic_DNA"/>
</dbReference>
<evidence type="ECO:0000256" key="6">
    <source>
        <dbReference type="SAM" id="MobiDB-lite"/>
    </source>
</evidence>
<name>A0A2P6VNF6_9CHLO</name>
<comment type="subcellular location">
    <subcellularLocation>
        <location evidence="1">Nucleus</location>
    </subcellularLocation>
</comment>
<organism evidence="7 8">
    <name type="scientific">Micractinium conductrix</name>
    <dbReference type="NCBI Taxonomy" id="554055"/>
    <lineage>
        <taxon>Eukaryota</taxon>
        <taxon>Viridiplantae</taxon>
        <taxon>Chlorophyta</taxon>
        <taxon>core chlorophytes</taxon>
        <taxon>Trebouxiophyceae</taxon>
        <taxon>Chlorellales</taxon>
        <taxon>Chlorellaceae</taxon>
        <taxon>Chlorella clade</taxon>
        <taxon>Micractinium</taxon>
    </lineage>
</organism>
<dbReference type="Proteomes" id="UP000239649">
    <property type="component" value="Unassembled WGS sequence"/>
</dbReference>
<dbReference type="GO" id="GO:0070182">
    <property type="term" value="F:DNA polymerase binding"/>
    <property type="evidence" value="ECO:0007669"/>
    <property type="project" value="TreeGrafter"/>
</dbReference>
<evidence type="ECO:0000256" key="3">
    <source>
        <dbReference type="ARBA" id="ARBA00022843"/>
    </source>
</evidence>
<dbReference type="GO" id="GO:0036297">
    <property type="term" value="P:interstrand cross-link repair"/>
    <property type="evidence" value="ECO:0007669"/>
    <property type="project" value="TreeGrafter"/>
</dbReference>
<evidence type="ECO:0000313" key="7">
    <source>
        <dbReference type="EMBL" id="PSC75642.1"/>
    </source>
</evidence>
<feature type="compositionally biased region" description="Acidic residues" evidence="6">
    <location>
        <begin position="1475"/>
        <end position="1496"/>
    </location>
</feature>
<gene>
    <name evidence="7" type="ORF">C2E20_1474</name>
</gene>
<evidence type="ECO:0000256" key="1">
    <source>
        <dbReference type="ARBA" id="ARBA00004123"/>
    </source>
</evidence>
<keyword evidence="2" id="KW-1017">Isopeptide bond</keyword>
<keyword evidence="8" id="KW-1185">Reference proteome</keyword>
<comment type="caution">
    <text evidence="7">The sequence shown here is derived from an EMBL/GenBank/DDBJ whole genome shotgun (WGS) entry which is preliminary data.</text>
</comment>
<proteinExistence type="inferred from homology"/>
<comment type="similarity">
    <text evidence="5">Belongs to the Fanconi anemia protein FANCD2 family.</text>
</comment>
<dbReference type="GO" id="GO:0000793">
    <property type="term" value="C:condensed chromosome"/>
    <property type="evidence" value="ECO:0007669"/>
    <property type="project" value="TreeGrafter"/>
</dbReference>
<feature type="region of interest" description="Disordered" evidence="6">
    <location>
        <begin position="1468"/>
        <end position="1496"/>
    </location>
</feature>
<evidence type="ECO:0000256" key="4">
    <source>
        <dbReference type="ARBA" id="ARBA00023242"/>
    </source>
</evidence>
<feature type="compositionally biased region" description="Polar residues" evidence="6">
    <location>
        <begin position="879"/>
        <end position="891"/>
    </location>
</feature>
<dbReference type="STRING" id="554055.A0A2P6VNF6"/>
<keyword evidence="3" id="KW-0832">Ubl conjugation</keyword>
<dbReference type="PANTHER" id="PTHR32086:SF0">
    <property type="entry name" value="FANCONI ANEMIA GROUP D2 PROTEIN"/>
    <property type="match status" value="1"/>
</dbReference>
<dbReference type="Pfam" id="PF14631">
    <property type="entry name" value="FancD2"/>
    <property type="match status" value="2"/>
</dbReference>
<dbReference type="SUPFAM" id="SSF48371">
    <property type="entry name" value="ARM repeat"/>
    <property type="match status" value="1"/>
</dbReference>
<evidence type="ECO:0000256" key="2">
    <source>
        <dbReference type="ARBA" id="ARBA00022499"/>
    </source>
</evidence>
<dbReference type="GO" id="GO:0031573">
    <property type="term" value="P:mitotic intra-S DNA damage checkpoint signaling"/>
    <property type="evidence" value="ECO:0007669"/>
    <property type="project" value="TreeGrafter"/>
</dbReference>
<feature type="region of interest" description="Disordered" evidence="6">
    <location>
        <begin position="862"/>
        <end position="896"/>
    </location>
</feature>